<proteinExistence type="predicted"/>
<dbReference type="EMBL" id="LR812490">
    <property type="protein sequence ID" value="CAC5342547.1"/>
    <property type="molecule type" value="Genomic_DNA"/>
</dbReference>
<comment type="caution">
    <text evidence="1">The sequence shown here is derived from an EMBL/GenBank/DDBJ whole genome shotgun (WGS) entry which is preliminary data.</text>
</comment>
<sequence>MDFNAPLVGLSYSFDRTTVRLAPFESRGFLGYTYTDPLLVRLITDDINSRLVRVHSTNLNLC</sequence>
<dbReference type="EMBL" id="CZCZ02000012">
    <property type="protein sequence ID" value="CAC5342547.1"/>
    <property type="molecule type" value="Genomic_DNA"/>
</dbReference>
<gene>
    <name evidence="1" type="ORF">PLAN_20054</name>
</gene>
<protein>
    <submittedName>
        <fullName evidence="1">Uncharacterized protein</fullName>
    </submittedName>
</protein>
<dbReference type="AlphaFoldDB" id="A0A6J7ZJ83"/>
<reference evidence="1" key="1">
    <citation type="submission" date="2020-05" db="EMBL/GenBank/DDBJ databases">
        <authorList>
            <consortium name="Genoscope - CEA"/>
            <person name="William W."/>
        </authorList>
    </citation>
    <scope>NUCLEOTIDE SEQUENCE [LARGE SCALE GENOMIC DNA]</scope>
    <source>
        <strain evidence="1">PCC 7821</strain>
    </source>
</reference>
<evidence type="ECO:0000313" key="1">
    <source>
        <dbReference type="EMBL" id="CAC5342547.1"/>
    </source>
</evidence>
<organism evidence="1 2">
    <name type="scientific">Planktothrix rubescens CCAP 1459/22</name>
    <dbReference type="NCBI Taxonomy" id="329571"/>
    <lineage>
        <taxon>Bacteria</taxon>
        <taxon>Bacillati</taxon>
        <taxon>Cyanobacteriota</taxon>
        <taxon>Cyanophyceae</taxon>
        <taxon>Oscillatoriophycideae</taxon>
        <taxon>Oscillatoriales</taxon>
        <taxon>Microcoleaceae</taxon>
        <taxon>Planktothrix</taxon>
    </lineage>
</organism>
<accession>A0A6J7ZJ83</accession>
<dbReference type="Proteomes" id="UP000196521">
    <property type="component" value="Chromosome"/>
</dbReference>
<evidence type="ECO:0000313" key="2">
    <source>
        <dbReference type="Proteomes" id="UP000196521"/>
    </source>
</evidence>
<keyword evidence="2" id="KW-1185">Reference proteome</keyword>
<name>A0A6J7ZJ83_PLARU</name>